<keyword evidence="3" id="KW-1185">Reference proteome</keyword>
<gene>
    <name evidence="2" type="ORF">M422DRAFT_69073</name>
</gene>
<name>A0A0C9VLM7_SPHS4</name>
<evidence type="ECO:0000256" key="1">
    <source>
        <dbReference type="SAM" id="MobiDB-lite"/>
    </source>
</evidence>
<dbReference type="EMBL" id="KN837160">
    <property type="protein sequence ID" value="KIJ38476.1"/>
    <property type="molecule type" value="Genomic_DNA"/>
</dbReference>
<dbReference type="HOGENOM" id="CLU_1372989_0_0_1"/>
<feature type="compositionally biased region" description="Basic and acidic residues" evidence="1">
    <location>
        <begin position="21"/>
        <end position="40"/>
    </location>
</feature>
<dbReference type="AlphaFoldDB" id="A0A0C9VLM7"/>
<accession>A0A0C9VLM7</accession>
<protein>
    <submittedName>
        <fullName evidence="2">Uncharacterized protein</fullName>
    </submittedName>
</protein>
<evidence type="ECO:0000313" key="3">
    <source>
        <dbReference type="Proteomes" id="UP000054279"/>
    </source>
</evidence>
<reference evidence="2 3" key="1">
    <citation type="submission" date="2014-06" db="EMBL/GenBank/DDBJ databases">
        <title>Evolutionary Origins and Diversification of the Mycorrhizal Mutualists.</title>
        <authorList>
            <consortium name="DOE Joint Genome Institute"/>
            <consortium name="Mycorrhizal Genomics Consortium"/>
            <person name="Kohler A."/>
            <person name="Kuo A."/>
            <person name="Nagy L.G."/>
            <person name="Floudas D."/>
            <person name="Copeland A."/>
            <person name="Barry K.W."/>
            <person name="Cichocki N."/>
            <person name="Veneault-Fourrey C."/>
            <person name="LaButti K."/>
            <person name="Lindquist E.A."/>
            <person name="Lipzen A."/>
            <person name="Lundell T."/>
            <person name="Morin E."/>
            <person name="Murat C."/>
            <person name="Riley R."/>
            <person name="Ohm R."/>
            <person name="Sun H."/>
            <person name="Tunlid A."/>
            <person name="Henrissat B."/>
            <person name="Grigoriev I.V."/>
            <person name="Hibbett D.S."/>
            <person name="Martin F."/>
        </authorList>
    </citation>
    <scope>NUCLEOTIDE SEQUENCE [LARGE SCALE GENOMIC DNA]</scope>
    <source>
        <strain evidence="2 3">SS14</strain>
    </source>
</reference>
<dbReference type="Proteomes" id="UP000054279">
    <property type="component" value="Unassembled WGS sequence"/>
</dbReference>
<sequence length="199" mass="22861">MASSRAQISASTASESRRRHAFSDGRDGEQSARKEPRNENQHAWGEWGADVISPYEQLRMQGTAREGVTKRVKRWLKCVAKAEGIQYTPEEDTEDEGENGWGSFEAPVETGWVTAVNECVNNEPDPLADEVVDPKLVANFHFVEKTAKKRKLSAWEARRLHLFFRASTEEKITKIQEIIRFLLPFVENENRTFHQHSQY</sequence>
<organism evidence="2 3">
    <name type="scientific">Sphaerobolus stellatus (strain SS14)</name>
    <dbReference type="NCBI Taxonomy" id="990650"/>
    <lineage>
        <taxon>Eukaryota</taxon>
        <taxon>Fungi</taxon>
        <taxon>Dikarya</taxon>
        <taxon>Basidiomycota</taxon>
        <taxon>Agaricomycotina</taxon>
        <taxon>Agaricomycetes</taxon>
        <taxon>Phallomycetidae</taxon>
        <taxon>Geastrales</taxon>
        <taxon>Sphaerobolaceae</taxon>
        <taxon>Sphaerobolus</taxon>
    </lineage>
</organism>
<evidence type="ECO:0000313" key="2">
    <source>
        <dbReference type="EMBL" id="KIJ38476.1"/>
    </source>
</evidence>
<dbReference type="OrthoDB" id="10251155at2759"/>
<feature type="region of interest" description="Disordered" evidence="1">
    <location>
        <begin position="1"/>
        <end position="47"/>
    </location>
</feature>
<feature type="compositionally biased region" description="Polar residues" evidence="1">
    <location>
        <begin position="1"/>
        <end position="14"/>
    </location>
</feature>
<proteinExistence type="predicted"/>